<comment type="subcellular location">
    <subcellularLocation>
        <location evidence="1">Cell membrane</location>
        <topology evidence="1">Multi-pass membrane protein</topology>
    </subcellularLocation>
</comment>
<dbReference type="KEGG" id="pnd:Pla175_42090"/>
<evidence type="ECO:0000256" key="6">
    <source>
        <dbReference type="SAM" id="MobiDB-lite"/>
    </source>
</evidence>
<feature type="transmembrane region" description="Helical" evidence="7">
    <location>
        <begin position="250"/>
        <end position="279"/>
    </location>
</feature>
<protein>
    <submittedName>
        <fullName evidence="9">MMPL family protein</fullName>
    </submittedName>
</protein>
<dbReference type="InterPro" id="IPR004869">
    <property type="entry name" value="MMPL_dom"/>
</dbReference>
<feature type="transmembrane region" description="Helical" evidence="7">
    <location>
        <begin position="770"/>
        <end position="793"/>
    </location>
</feature>
<keyword evidence="10" id="KW-1185">Reference proteome</keyword>
<feature type="transmembrane region" description="Helical" evidence="7">
    <location>
        <begin position="335"/>
        <end position="355"/>
    </location>
</feature>
<accession>A0A518DH52</accession>
<gene>
    <name evidence="9" type="ORF">Pla175_42090</name>
</gene>
<feature type="transmembrane region" description="Helical" evidence="7">
    <location>
        <begin position="291"/>
        <end position="315"/>
    </location>
</feature>
<dbReference type="AlphaFoldDB" id="A0A518DH52"/>
<evidence type="ECO:0000256" key="1">
    <source>
        <dbReference type="ARBA" id="ARBA00004651"/>
    </source>
</evidence>
<feature type="transmembrane region" description="Helical" evidence="7">
    <location>
        <begin position="826"/>
        <end position="850"/>
    </location>
</feature>
<feature type="transmembrane region" description="Helical" evidence="7">
    <location>
        <begin position="367"/>
        <end position="387"/>
    </location>
</feature>
<evidence type="ECO:0000256" key="5">
    <source>
        <dbReference type="ARBA" id="ARBA00023136"/>
    </source>
</evidence>
<feature type="domain" description="Membrane transport protein MMPL" evidence="8">
    <location>
        <begin position="780"/>
        <end position="932"/>
    </location>
</feature>
<dbReference type="PANTHER" id="PTHR33406:SF12">
    <property type="entry name" value="BLR2997 PROTEIN"/>
    <property type="match status" value="1"/>
</dbReference>
<keyword evidence="4 7" id="KW-1133">Transmembrane helix</keyword>
<dbReference type="SUPFAM" id="SSF82866">
    <property type="entry name" value="Multidrug efflux transporter AcrB transmembrane domain"/>
    <property type="match status" value="2"/>
</dbReference>
<keyword evidence="5 7" id="KW-0472">Membrane</keyword>
<dbReference type="Pfam" id="PF03176">
    <property type="entry name" value="MMPL"/>
    <property type="match status" value="2"/>
</dbReference>
<evidence type="ECO:0000259" key="8">
    <source>
        <dbReference type="Pfam" id="PF03176"/>
    </source>
</evidence>
<evidence type="ECO:0000256" key="2">
    <source>
        <dbReference type="ARBA" id="ARBA00022475"/>
    </source>
</evidence>
<evidence type="ECO:0000313" key="9">
    <source>
        <dbReference type="EMBL" id="QDU90796.1"/>
    </source>
</evidence>
<proteinExistence type="predicted"/>
<reference evidence="9 10" key="1">
    <citation type="submission" date="2019-02" db="EMBL/GenBank/DDBJ databases">
        <title>Deep-cultivation of Planctomycetes and their phenomic and genomic characterization uncovers novel biology.</title>
        <authorList>
            <person name="Wiegand S."/>
            <person name="Jogler M."/>
            <person name="Boedeker C."/>
            <person name="Pinto D."/>
            <person name="Vollmers J."/>
            <person name="Rivas-Marin E."/>
            <person name="Kohn T."/>
            <person name="Peeters S.H."/>
            <person name="Heuer A."/>
            <person name="Rast P."/>
            <person name="Oberbeckmann S."/>
            <person name="Bunk B."/>
            <person name="Jeske O."/>
            <person name="Meyerdierks A."/>
            <person name="Storesund J.E."/>
            <person name="Kallscheuer N."/>
            <person name="Luecker S."/>
            <person name="Lage O.M."/>
            <person name="Pohl T."/>
            <person name="Merkel B.J."/>
            <person name="Hornburger P."/>
            <person name="Mueller R.-W."/>
            <person name="Bruemmer F."/>
            <person name="Labrenz M."/>
            <person name="Spormann A.M."/>
            <person name="Op den Camp H."/>
            <person name="Overmann J."/>
            <person name="Amann R."/>
            <person name="Jetten M.S.M."/>
            <person name="Mascher T."/>
            <person name="Medema M.H."/>
            <person name="Devos D.P."/>
            <person name="Kaster A.-K."/>
            <person name="Ovreas L."/>
            <person name="Rohde M."/>
            <person name="Galperin M.Y."/>
            <person name="Jogler C."/>
        </authorList>
    </citation>
    <scope>NUCLEOTIDE SEQUENCE [LARGE SCALE GENOMIC DNA]</scope>
    <source>
        <strain evidence="9 10">Pla175</strain>
    </source>
</reference>
<organism evidence="9 10">
    <name type="scientific">Pirellulimonas nuda</name>
    <dbReference type="NCBI Taxonomy" id="2528009"/>
    <lineage>
        <taxon>Bacteria</taxon>
        <taxon>Pseudomonadati</taxon>
        <taxon>Planctomycetota</taxon>
        <taxon>Planctomycetia</taxon>
        <taxon>Pirellulales</taxon>
        <taxon>Lacipirellulaceae</taxon>
        <taxon>Pirellulimonas</taxon>
    </lineage>
</organism>
<feature type="transmembrane region" description="Helical" evidence="7">
    <location>
        <begin position="871"/>
        <end position="894"/>
    </location>
</feature>
<keyword evidence="2" id="KW-1003">Cell membrane</keyword>
<evidence type="ECO:0000256" key="4">
    <source>
        <dbReference type="ARBA" id="ARBA00022989"/>
    </source>
</evidence>
<feature type="transmembrane region" description="Helical" evidence="7">
    <location>
        <begin position="900"/>
        <end position="919"/>
    </location>
</feature>
<sequence length="1023" mass="109249">MDQPAPSDRSSWLDRKPWGLSNWLMVAMIALLAIGLTPRGLRRAVEGNTNNAEDWLPADYPESTDLRWLADRFVSAQFVLVSWDGCTLGDTERLRLLEQKLQHETTPAGAPMFGRIVTGPGMVAKLTEAPANLERAQAIDRLEGALVGPAPVSDAGESLGDQARTTCLVAWLSQASLGNNRSMRAAVERAHEIVETECGVAAANIHLGGPPVDNVTIDIEGERTLRSLALYSGLLGIGLAYWCFRDLRLTLVVFAGAGLSAGLSLAIVYYFGVFEVLALGRDKPLYGSVDAILMSMPAVVYVLGLSGGIHLVNYYRDERAAHGRWGAVERAVAVSWAPCALAAFTTAVGLGSLAASDIIPIKKFGMFTASGVLATVGMLFSLVPVYLHLFPPKDAPGEQAKKKHQPSLPAWATRYAEYVVGHSNRVTFGCLALMAVMALGLPKITTSVQILKLLDEDVDLIHDYAWLERHIGNLVPMEVIVALPPENLRGPAEHPEDGGDCYRMTMVERLDLVRRIGAAVEQLDPVSRALSAATFGPAEVAPGQTASVRRGAEYAASTAMQENREALGDYLRMEGPDENARELWRVSARLAALSDIDYGQFVGELRAKVEPVLAAYRLRDALTARLHAQGKRLEGSRVCVAFAGEAAENAPAQQSESALLMDLLAESGVRNTVGGARGVLQPLNVTRLGAASPEAREKLEQGLAGFDAVVALDRPTLQAVDALLPEGVALLPPGLDSPPAGPQSVRADQPVIASIYSGIVPLVYKTQRELLISLFQSIGWATVLIACVMAVLLRSVRAGAVSMLPNVFPIILVFGAMGWLGVKVDIGIMMCASVALGVAVDDTLHFLTWFRRGVVEGLDRRAATLGAFERCGVAMCETTLIAGLGLAVFAVSTFTPTQQFGSLMIIILGAALVGDLLMLPAILCGPLGRCFAPNENRPAQPEEASPRHEGPRLARQPEPLEPPATPRPAPEAEATPSAGVPAAAPSRVDPPTPRAEGPMAPDHARLFNKLQGMRRSDPHGPTR</sequence>
<feature type="transmembrane region" description="Helical" evidence="7">
    <location>
        <begin position="800"/>
        <end position="820"/>
    </location>
</feature>
<feature type="compositionally biased region" description="Pro residues" evidence="6">
    <location>
        <begin position="959"/>
        <end position="969"/>
    </location>
</feature>
<dbReference type="GO" id="GO:0005886">
    <property type="term" value="C:plasma membrane"/>
    <property type="evidence" value="ECO:0007669"/>
    <property type="project" value="UniProtKB-SubCell"/>
</dbReference>
<dbReference type="PANTHER" id="PTHR33406">
    <property type="entry name" value="MEMBRANE PROTEIN MJ1562-RELATED"/>
    <property type="match status" value="1"/>
</dbReference>
<keyword evidence="3 7" id="KW-0812">Transmembrane</keyword>
<feature type="transmembrane region" description="Helical" evidence="7">
    <location>
        <begin position="20"/>
        <end position="37"/>
    </location>
</feature>
<dbReference type="Proteomes" id="UP000317429">
    <property type="component" value="Chromosome"/>
</dbReference>
<evidence type="ECO:0000256" key="7">
    <source>
        <dbReference type="SAM" id="Phobius"/>
    </source>
</evidence>
<feature type="region of interest" description="Disordered" evidence="6">
    <location>
        <begin position="935"/>
        <end position="1023"/>
    </location>
</feature>
<evidence type="ECO:0000256" key="3">
    <source>
        <dbReference type="ARBA" id="ARBA00022692"/>
    </source>
</evidence>
<feature type="domain" description="Membrane transport protein MMPL" evidence="8">
    <location>
        <begin position="184"/>
        <end position="396"/>
    </location>
</feature>
<evidence type="ECO:0000313" key="10">
    <source>
        <dbReference type="Proteomes" id="UP000317429"/>
    </source>
</evidence>
<dbReference type="Gene3D" id="1.20.1640.10">
    <property type="entry name" value="Multidrug efflux transporter AcrB transmembrane domain"/>
    <property type="match status" value="2"/>
</dbReference>
<dbReference type="RefSeq" id="WP_145290004.1">
    <property type="nucleotide sequence ID" value="NZ_CP036291.1"/>
</dbReference>
<dbReference type="EMBL" id="CP036291">
    <property type="protein sequence ID" value="QDU90796.1"/>
    <property type="molecule type" value="Genomic_DNA"/>
</dbReference>
<feature type="compositionally biased region" description="Basic and acidic residues" evidence="6">
    <location>
        <begin position="1014"/>
        <end position="1023"/>
    </location>
</feature>
<dbReference type="OrthoDB" id="2112773at2"/>
<name>A0A518DH52_9BACT</name>
<dbReference type="InterPro" id="IPR050545">
    <property type="entry name" value="Mycobact_MmpL"/>
</dbReference>